<dbReference type="Pfam" id="PF01636">
    <property type="entry name" value="APH"/>
    <property type="match status" value="1"/>
</dbReference>
<evidence type="ECO:0000259" key="1">
    <source>
        <dbReference type="Pfam" id="PF01636"/>
    </source>
</evidence>
<feature type="domain" description="Aminoglycoside phosphotransferase" evidence="1">
    <location>
        <begin position="24"/>
        <end position="246"/>
    </location>
</feature>
<evidence type="ECO:0000313" key="2">
    <source>
        <dbReference type="EMBL" id="OUP52967.1"/>
    </source>
</evidence>
<gene>
    <name evidence="2" type="ORF">B5F17_06950</name>
</gene>
<dbReference type="PANTHER" id="PTHR41283">
    <property type="entry name" value="AMINOGLYCOSIDE PHOSPHOTRANSFERASE"/>
    <property type="match status" value="1"/>
</dbReference>
<dbReference type="AlphaFoldDB" id="A0A1Y4L8A6"/>
<dbReference type="SUPFAM" id="SSF56112">
    <property type="entry name" value="Protein kinase-like (PK-like)"/>
    <property type="match status" value="1"/>
</dbReference>
<accession>A0A1Y4L8A6</accession>
<dbReference type="Gene3D" id="3.90.1200.10">
    <property type="match status" value="1"/>
</dbReference>
<dbReference type="RefSeq" id="WP_087372299.1">
    <property type="nucleotide sequence ID" value="NZ_NFKK01000006.1"/>
</dbReference>
<sequence length="306" mass="35069">MTIGANERAWLRTFPETAHWRKVLPVRGGYGSDRKYEVWTRSGEHLLLRVADERETRRKYAEFAFIQRCQALGFPMPRPVDCGLHVGKVYELLTWVEGEPLTQELIGMPEEEQYRLGQEAGRALAAIHSVLLEPGERREADGEVEARKRMVFRYLASRHRMAGDDATVMFVAKHVAYPKRLAGLHGDFHIGNLLLTAGGKLAVMDFDRRQVGDRWQDFQRAQTFSVPRSTAFVNGQIHAYFMGDPPQEFWEAFAYEAAYGAIRQIVWAESLGANAIEQMQMSYARAARDFRGFTPCEPPRWYVPAR</sequence>
<reference evidence="3" key="1">
    <citation type="submission" date="2017-04" db="EMBL/GenBank/DDBJ databases">
        <title>Function of individual gut microbiota members based on whole genome sequencing of pure cultures obtained from chicken caecum.</title>
        <authorList>
            <person name="Medvecky M."/>
            <person name="Cejkova D."/>
            <person name="Polansky O."/>
            <person name="Karasova D."/>
            <person name="Kubasova T."/>
            <person name="Cizek A."/>
            <person name="Rychlik I."/>
        </authorList>
    </citation>
    <scope>NUCLEOTIDE SEQUENCE [LARGE SCALE GENOMIC DNA]</scope>
    <source>
        <strain evidence="3">An180</strain>
    </source>
</reference>
<evidence type="ECO:0000313" key="3">
    <source>
        <dbReference type="Proteomes" id="UP000195897"/>
    </source>
</evidence>
<protein>
    <recommendedName>
        <fullName evidence="1">Aminoglycoside phosphotransferase domain-containing protein</fullName>
    </recommendedName>
</protein>
<dbReference type="Proteomes" id="UP000195897">
    <property type="component" value="Unassembled WGS sequence"/>
</dbReference>
<organism evidence="2 3">
    <name type="scientific">Butyricicoccus pullicaecorum</name>
    <dbReference type="NCBI Taxonomy" id="501571"/>
    <lineage>
        <taxon>Bacteria</taxon>
        <taxon>Bacillati</taxon>
        <taxon>Bacillota</taxon>
        <taxon>Clostridia</taxon>
        <taxon>Eubacteriales</taxon>
        <taxon>Butyricicoccaceae</taxon>
        <taxon>Butyricicoccus</taxon>
    </lineage>
</organism>
<dbReference type="InterPro" id="IPR011009">
    <property type="entry name" value="Kinase-like_dom_sf"/>
</dbReference>
<dbReference type="EMBL" id="NFKK01000006">
    <property type="protein sequence ID" value="OUP52967.1"/>
    <property type="molecule type" value="Genomic_DNA"/>
</dbReference>
<name>A0A1Y4L8A6_9FIRM</name>
<comment type="caution">
    <text evidence="2">The sequence shown here is derived from an EMBL/GenBank/DDBJ whole genome shotgun (WGS) entry which is preliminary data.</text>
</comment>
<proteinExistence type="predicted"/>
<dbReference type="PANTHER" id="PTHR41283:SF1">
    <property type="entry name" value="AMINOGLYCOSIDE PHOSPHOTRANSFERASE DOMAIN-CONTAINING PROTEIN"/>
    <property type="match status" value="1"/>
</dbReference>
<dbReference type="InterPro" id="IPR002575">
    <property type="entry name" value="Aminoglycoside_PTrfase"/>
</dbReference>